<evidence type="ECO:0000256" key="4">
    <source>
        <dbReference type="ARBA" id="ARBA00022989"/>
    </source>
</evidence>
<comment type="caution">
    <text evidence="7">The sequence shown here is derived from an EMBL/GenBank/DDBJ whole genome shotgun (WGS) entry which is preliminary data.</text>
</comment>
<dbReference type="InterPro" id="IPR045214">
    <property type="entry name" value="Surf1/Surf4"/>
</dbReference>
<dbReference type="PANTHER" id="PTHR23427">
    <property type="entry name" value="SURFEIT LOCUS PROTEIN"/>
    <property type="match status" value="1"/>
</dbReference>
<dbReference type="InterPro" id="IPR002994">
    <property type="entry name" value="Surf1/Shy1"/>
</dbReference>
<accession>A0ABT1JHH4</accession>
<gene>
    <name evidence="7" type="ORF">G443_002227</name>
</gene>
<keyword evidence="4 6" id="KW-1133">Transmembrane helix</keyword>
<reference evidence="7 8" key="1">
    <citation type="submission" date="2022-06" db="EMBL/GenBank/DDBJ databases">
        <title>Genomic Encyclopedia of Type Strains, Phase I: the one thousand microbial genomes (KMG-I) project.</title>
        <authorList>
            <person name="Kyrpides N."/>
        </authorList>
    </citation>
    <scope>NUCLEOTIDE SEQUENCE [LARGE SCALE GENOMIC DNA]</scope>
    <source>
        <strain evidence="7 8">DSM 43889</strain>
    </source>
</reference>
<evidence type="ECO:0000256" key="6">
    <source>
        <dbReference type="RuleBase" id="RU363076"/>
    </source>
</evidence>
<evidence type="ECO:0000256" key="1">
    <source>
        <dbReference type="ARBA" id="ARBA00004370"/>
    </source>
</evidence>
<keyword evidence="3 6" id="KW-0812">Transmembrane</keyword>
<dbReference type="CDD" id="cd06662">
    <property type="entry name" value="SURF1"/>
    <property type="match status" value="1"/>
</dbReference>
<dbReference type="PANTHER" id="PTHR23427:SF2">
    <property type="entry name" value="SURFEIT LOCUS PROTEIN 1"/>
    <property type="match status" value="1"/>
</dbReference>
<feature type="transmembrane region" description="Helical" evidence="6">
    <location>
        <begin position="49"/>
        <end position="72"/>
    </location>
</feature>
<proteinExistence type="inferred from homology"/>
<evidence type="ECO:0000256" key="5">
    <source>
        <dbReference type="ARBA" id="ARBA00023136"/>
    </source>
</evidence>
<evidence type="ECO:0000313" key="8">
    <source>
        <dbReference type="Proteomes" id="UP000791080"/>
    </source>
</evidence>
<keyword evidence="5 6" id="KW-0472">Membrane</keyword>
<dbReference type="PROSITE" id="PS50895">
    <property type="entry name" value="SURF1"/>
    <property type="match status" value="1"/>
</dbReference>
<keyword evidence="8" id="KW-1185">Reference proteome</keyword>
<comment type="subcellular location">
    <subcellularLocation>
        <location evidence="6">Cell membrane</location>
        <topology evidence="6">Multi-pass membrane protein</topology>
    </subcellularLocation>
    <subcellularLocation>
        <location evidence="1">Membrane</location>
    </subcellularLocation>
</comment>
<dbReference type="Pfam" id="PF02104">
    <property type="entry name" value="SURF1"/>
    <property type="match status" value="1"/>
</dbReference>
<comment type="similarity">
    <text evidence="2 6">Belongs to the SURF1 family.</text>
</comment>
<evidence type="ECO:0000256" key="2">
    <source>
        <dbReference type="ARBA" id="ARBA00007165"/>
    </source>
</evidence>
<organism evidence="7 8">
    <name type="scientific">Actinoalloteichus caeruleus DSM 43889</name>
    <dbReference type="NCBI Taxonomy" id="1120930"/>
    <lineage>
        <taxon>Bacteria</taxon>
        <taxon>Bacillati</taxon>
        <taxon>Actinomycetota</taxon>
        <taxon>Actinomycetes</taxon>
        <taxon>Pseudonocardiales</taxon>
        <taxon>Pseudonocardiaceae</taxon>
        <taxon>Actinoalloteichus</taxon>
        <taxon>Actinoalloteichus cyanogriseus</taxon>
    </lineage>
</organism>
<evidence type="ECO:0000256" key="3">
    <source>
        <dbReference type="ARBA" id="ARBA00022692"/>
    </source>
</evidence>
<dbReference type="Proteomes" id="UP000791080">
    <property type="component" value="Unassembled WGS sequence"/>
</dbReference>
<keyword evidence="6" id="KW-1003">Cell membrane</keyword>
<name>A0ABT1JHH4_ACTCY</name>
<sequence>MPTWWGRGGVAGRAGGVPRASSGGTRFGPVLAVTYRRGVRFRFMLRPGWLGLTAGVLIFAALSFALLAPWQFGRHADKRAQNQAIESSLHGAPVPVEDVLPAGAAPGPEEEWRRVVLTGTYLPEHEGVARLRTVHGEPAYEVLTPFRLSGGDVVLVNRGYVRPVEGTDVPDYAPAPGGEVSLTTRVRLDERDGRGRPGFEEDGHLQLYSVNATTLAASTGVDIRPGYFMLAAEQPGVLGALPLPRLNSGLNLAYGWQWLAFGAMALGGLVYYVWREAYPDRQRAGGRRSAREELTLALREDEAAPAAQLAQRYGRGR</sequence>
<protein>
    <recommendedName>
        <fullName evidence="6">SURF1-like protein</fullName>
    </recommendedName>
</protein>
<evidence type="ECO:0000313" key="7">
    <source>
        <dbReference type="EMBL" id="MCP2331957.1"/>
    </source>
</evidence>
<dbReference type="EMBL" id="AUBJ02000001">
    <property type="protein sequence ID" value="MCP2331957.1"/>
    <property type="molecule type" value="Genomic_DNA"/>
</dbReference>
<feature type="transmembrane region" description="Helical" evidence="6">
    <location>
        <begin position="254"/>
        <end position="274"/>
    </location>
</feature>